<reference evidence="2" key="2">
    <citation type="submission" date="2013-04" db="UniProtKB">
        <authorList>
            <consortium name="EnsemblPlants"/>
        </authorList>
    </citation>
    <scope>IDENTIFICATION</scope>
</reference>
<reference evidence="2" key="1">
    <citation type="journal article" date="2013" name="Nat. Commun.">
        <title>Whole-genome sequencing of Oryza brachyantha reveals mechanisms underlying Oryza genome evolution.</title>
        <authorList>
            <person name="Chen J."/>
            <person name="Huang Q."/>
            <person name="Gao D."/>
            <person name="Wang J."/>
            <person name="Lang Y."/>
            <person name="Liu T."/>
            <person name="Li B."/>
            <person name="Bai Z."/>
            <person name="Luis Goicoechea J."/>
            <person name="Liang C."/>
            <person name="Chen C."/>
            <person name="Zhang W."/>
            <person name="Sun S."/>
            <person name="Liao Y."/>
            <person name="Zhang X."/>
            <person name="Yang L."/>
            <person name="Song C."/>
            <person name="Wang M."/>
            <person name="Shi J."/>
            <person name="Liu G."/>
            <person name="Liu J."/>
            <person name="Zhou H."/>
            <person name="Zhou W."/>
            <person name="Yu Q."/>
            <person name="An N."/>
            <person name="Chen Y."/>
            <person name="Cai Q."/>
            <person name="Wang B."/>
            <person name="Liu B."/>
            <person name="Min J."/>
            <person name="Huang Y."/>
            <person name="Wu H."/>
            <person name="Li Z."/>
            <person name="Zhang Y."/>
            <person name="Yin Y."/>
            <person name="Song W."/>
            <person name="Jiang J."/>
            <person name="Jackson S.A."/>
            <person name="Wing R.A."/>
            <person name="Wang J."/>
            <person name="Chen M."/>
        </authorList>
    </citation>
    <scope>NUCLEOTIDE SEQUENCE [LARGE SCALE GENOMIC DNA]</scope>
    <source>
        <strain evidence="2">cv. IRGC 101232</strain>
    </source>
</reference>
<sequence>MQRRALPSPQVPSPLAAAVATPGPVPSGGGDCFTPPRWRALLSAARERGGLPEGGEEEEEEGKEEGQRQPHLETKPTPPMPMVSAASVPPRATERCDALTLPPSVRCAMSNASRS</sequence>
<dbReference type="Gramene" id="OB12G15280.1">
    <property type="protein sequence ID" value="OB12G15280.1"/>
    <property type="gene ID" value="OB12G15280"/>
</dbReference>
<feature type="compositionally biased region" description="Acidic residues" evidence="1">
    <location>
        <begin position="54"/>
        <end position="63"/>
    </location>
</feature>
<protein>
    <submittedName>
        <fullName evidence="2">Uncharacterized protein</fullName>
    </submittedName>
</protein>
<proteinExistence type="predicted"/>
<name>J3NC20_ORYBR</name>
<accession>J3NC20</accession>
<evidence type="ECO:0000256" key="1">
    <source>
        <dbReference type="SAM" id="MobiDB-lite"/>
    </source>
</evidence>
<dbReference type="HOGENOM" id="CLU_2112645_0_0_1"/>
<dbReference type="EnsemblPlants" id="OB12G15280.1">
    <property type="protein sequence ID" value="OB12G15280.1"/>
    <property type="gene ID" value="OB12G15280"/>
</dbReference>
<keyword evidence="3" id="KW-1185">Reference proteome</keyword>
<feature type="compositionally biased region" description="Basic and acidic residues" evidence="1">
    <location>
        <begin position="64"/>
        <end position="74"/>
    </location>
</feature>
<feature type="region of interest" description="Disordered" evidence="1">
    <location>
        <begin position="1"/>
        <end position="92"/>
    </location>
</feature>
<evidence type="ECO:0000313" key="2">
    <source>
        <dbReference type="EnsemblPlants" id="OB12G15280.1"/>
    </source>
</evidence>
<dbReference type="Proteomes" id="UP000006038">
    <property type="component" value="Chromosome 12"/>
</dbReference>
<evidence type="ECO:0000313" key="3">
    <source>
        <dbReference type="Proteomes" id="UP000006038"/>
    </source>
</evidence>
<organism evidence="2">
    <name type="scientific">Oryza brachyantha</name>
    <name type="common">malo sina</name>
    <dbReference type="NCBI Taxonomy" id="4533"/>
    <lineage>
        <taxon>Eukaryota</taxon>
        <taxon>Viridiplantae</taxon>
        <taxon>Streptophyta</taxon>
        <taxon>Embryophyta</taxon>
        <taxon>Tracheophyta</taxon>
        <taxon>Spermatophyta</taxon>
        <taxon>Magnoliopsida</taxon>
        <taxon>Liliopsida</taxon>
        <taxon>Poales</taxon>
        <taxon>Poaceae</taxon>
        <taxon>BOP clade</taxon>
        <taxon>Oryzoideae</taxon>
        <taxon>Oryzeae</taxon>
        <taxon>Oryzinae</taxon>
        <taxon>Oryza</taxon>
    </lineage>
</organism>
<dbReference type="AlphaFoldDB" id="J3NC20"/>